<dbReference type="SUPFAM" id="SSF52540">
    <property type="entry name" value="P-loop containing nucleoside triphosphate hydrolases"/>
    <property type="match status" value="1"/>
</dbReference>
<proteinExistence type="predicted"/>
<dbReference type="InterPro" id="IPR027417">
    <property type="entry name" value="P-loop_NTPase"/>
</dbReference>
<feature type="domain" description="ATPase AAA-type core" evidence="1">
    <location>
        <begin position="23"/>
        <end position="352"/>
    </location>
</feature>
<organism evidence="2 3">
    <name type="scientific">Methanosarcina barkeri 3</name>
    <dbReference type="NCBI Taxonomy" id="1434107"/>
    <lineage>
        <taxon>Archaea</taxon>
        <taxon>Methanobacteriati</taxon>
        <taxon>Methanobacteriota</taxon>
        <taxon>Stenosarchaea group</taxon>
        <taxon>Methanomicrobia</taxon>
        <taxon>Methanosarcinales</taxon>
        <taxon>Methanosarcinaceae</taxon>
        <taxon>Methanosarcina</taxon>
    </lineage>
</organism>
<dbReference type="GO" id="GO:0005524">
    <property type="term" value="F:ATP binding"/>
    <property type="evidence" value="ECO:0007669"/>
    <property type="project" value="InterPro"/>
</dbReference>
<keyword evidence="3" id="KW-1185">Reference proteome</keyword>
<name>A0A0E3SJA1_METBA</name>
<gene>
    <name evidence="2" type="ORF">MSBR3_0099</name>
</gene>
<dbReference type="EMBL" id="CP009517">
    <property type="protein sequence ID" value="AKB80677.1"/>
    <property type="molecule type" value="Genomic_DNA"/>
</dbReference>
<protein>
    <recommendedName>
        <fullName evidence="1">ATPase AAA-type core domain-containing protein</fullName>
    </recommendedName>
</protein>
<evidence type="ECO:0000313" key="3">
    <source>
        <dbReference type="Proteomes" id="UP000033066"/>
    </source>
</evidence>
<evidence type="ECO:0000259" key="1">
    <source>
        <dbReference type="Pfam" id="PF13304"/>
    </source>
</evidence>
<dbReference type="Proteomes" id="UP000033066">
    <property type="component" value="Chromosome"/>
</dbReference>
<accession>A0A0E3SJA1</accession>
<dbReference type="InterPro" id="IPR003959">
    <property type="entry name" value="ATPase_AAA_core"/>
</dbReference>
<reference evidence="2" key="1">
    <citation type="submission" date="2014-07" db="EMBL/GenBank/DDBJ databases">
        <title>Methanogenic archaea and the global carbon cycle.</title>
        <authorList>
            <person name="Henriksen J.R."/>
            <person name="Luke J."/>
            <person name="Reinhart S."/>
            <person name="Benedict M.N."/>
            <person name="Youngblut N.D."/>
            <person name="Metcalf M.E."/>
            <person name="Whitaker R.J."/>
            <person name="Metcalf W.W."/>
        </authorList>
    </citation>
    <scope>NUCLEOTIDE SEQUENCE [LARGE SCALE GENOMIC DNA]</scope>
    <source>
        <strain evidence="2">3</strain>
    </source>
</reference>
<dbReference type="STRING" id="1434107.MSBR3_0099"/>
<dbReference type="Gene3D" id="3.40.50.300">
    <property type="entry name" value="P-loop containing nucleotide triphosphate hydrolases"/>
    <property type="match status" value="1"/>
</dbReference>
<dbReference type="GO" id="GO:0016887">
    <property type="term" value="F:ATP hydrolysis activity"/>
    <property type="evidence" value="ECO:0007669"/>
    <property type="project" value="InterPro"/>
</dbReference>
<sequence length="404" mass="46796">MITDVEIKHYRGIEEINFPCNSINIIVGPNNTGKSSILESIWVTLSSLNDYEDALNTNFNYVSNDNSFKYLMYKKGTKSELILKLSGNKNLELDILYCDNNYPIEVAEFFENFLLSFKEIVGYEILESTKDYEYNLFKLINELQRTEKIKTDDKKIQYILNDISDKITSRREKMRKDFTESEKIFLLSKLNKKLISVYFKTDILGDRNPLPIYQEQNKSAYVIPFMISSPKIAEDISSLYIKLVETKRLENVLAYLKNRISYFEDVREIDGELFILLKNLDEPLPLTFMGDGFKALLKLAFVAPLINNGVVVFEEPEVSMHPGYLDILADEIVSHSENSQFFISTHSSELIEYLLKKAGKKGAIDSINIIKLRRLYDGEIERQVFSGEEAHDEIKTIKRDLRGH</sequence>
<dbReference type="PANTHER" id="PTHR43581">
    <property type="entry name" value="ATP/GTP PHOSPHATASE"/>
    <property type="match status" value="1"/>
</dbReference>
<dbReference type="InterPro" id="IPR014555">
    <property type="entry name" value="RecF-like"/>
</dbReference>
<dbReference type="PANTHER" id="PTHR43581:SF4">
    <property type="entry name" value="ATP_GTP PHOSPHATASE"/>
    <property type="match status" value="1"/>
</dbReference>
<dbReference type="PATRIC" id="fig|1434107.4.peg.114"/>
<dbReference type="AlphaFoldDB" id="A0A0E3SJA1"/>
<dbReference type="PIRSF" id="PIRSF029347">
    <property type="entry name" value="RecF"/>
    <property type="match status" value="1"/>
</dbReference>
<evidence type="ECO:0000313" key="2">
    <source>
        <dbReference type="EMBL" id="AKB80677.1"/>
    </source>
</evidence>
<dbReference type="HOGENOM" id="CLU_718884_0_0_2"/>
<dbReference type="InterPro" id="IPR051396">
    <property type="entry name" value="Bact_Antivir_Def_Nuclease"/>
</dbReference>
<dbReference type="Pfam" id="PF13304">
    <property type="entry name" value="AAA_21"/>
    <property type="match status" value="1"/>
</dbReference>
<dbReference type="KEGG" id="mbak:MSBR3_0099"/>